<dbReference type="AlphaFoldDB" id="A0A9D2WNW5"/>
<organism evidence="5 6">
    <name type="scientific">Sporotomaculum syntrophicum</name>
    <dbReference type="NCBI Taxonomy" id="182264"/>
    <lineage>
        <taxon>Bacteria</taxon>
        <taxon>Bacillati</taxon>
        <taxon>Bacillota</taxon>
        <taxon>Clostridia</taxon>
        <taxon>Eubacteriales</taxon>
        <taxon>Desulfallaceae</taxon>
        <taxon>Sporotomaculum</taxon>
    </lineage>
</organism>
<comment type="caution">
    <text evidence="5">The sequence shown here is derived from an EMBL/GenBank/DDBJ whole genome shotgun (WGS) entry which is preliminary data.</text>
</comment>
<reference evidence="5" key="1">
    <citation type="submission" date="2016-02" db="EMBL/GenBank/DDBJ databases">
        <title>Draft Genome Sequence of Sporotomaculum syntrophicum Strain FB, a Syntrophic Benzoate Degrader.</title>
        <authorList>
            <person name="Nobu M.K."/>
            <person name="Narihiro T."/>
            <person name="Qiu Y.-L."/>
            <person name="Ohashi A."/>
            <person name="Liu W.-T."/>
            <person name="Yuji S."/>
        </authorList>
    </citation>
    <scope>NUCLEOTIDE SEQUENCE</scope>
    <source>
        <strain evidence="5">FB</strain>
    </source>
</reference>
<dbReference type="EMBL" id="LSRS01000005">
    <property type="protein sequence ID" value="KAF1084440.1"/>
    <property type="molecule type" value="Genomic_DNA"/>
</dbReference>
<feature type="transmembrane region" description="Helical" evidence="4">
    <location>
        <begin position="430"/>
        <end position="448"/>
    </location>
</feature>
<feature type="region of interest" description="Disordered" evidence="3">
    <location>
        <begin position="9"/>
        <end position="96"/>
    </location>
</feature>
<name>A0A9D2WNW5_9FIRM</name>
<evidence type="ECO:0000256" key="3">
    <source>
        <dbReference type="SAM" id="MobiDB-lite"/>
    </source>
</evidence>
<keyword evidence="4" id="KW-0812">Transmembrane</keyword>
<dbReference type="PANTHER" id="PTHR22550:SF5">
    <property type="entry name" value="LEUCINE ZIPPER PROTEIN 4"/>
    <property type="match status" value="1"/>
</dbReference>
<evidence type="ECO:0000256" key="4">
    <source>
        <dbReference type="SAM" id="Phobius"/>
    </source>
</evidence>
<sequence>MQLKYWANKILGYNGPPASMDFELAETEEEQQSASQTGQEENVPASKSRQHKIRKPRKTGPAGDKGDAGGTGDAANQPGGTGAGDNPEQSKPGAAPQEIQVALETNRKIIARLFNLPINKDVIVREFTLSTEPPVPAFLVFIDGMADTKLINNSILQPLMLLTNLESGQGIRPDTCTNVLQRHLPSNQVEKLTLFKDVVTQVLSGATAIFFDGCSYAISAETKGFPFRGVDTARTEQVVQGPQEGFVENLRSNTALVRRIIHSEQLITEYLEVGARNNNNVAIMYLADLTNPALVQEVKRRIRGIKTDYLAESGVLEELIEDHPLSLMPQIIKTERPDRVSSMLLEGKVAIIVDNTPFVMLVPGLLFDFLHSSEDHYVRFSNGIWLRVIRLFAVFLTILLPAFYVAIATFHQEMIPTDLLLSIAAAREMVPFPTIVEILLMELSFELVREAGVRVPGIIGPTLGIVGTLILGQAAVAASIVSPILIIIVAVTGLSSYAIPNYAAAFGFRFMRFVFIFLAAALGFFGISSGLFIMLCLLLNMKSFGVPYLAPVSPKTASSHDLIIRFPAWQQENRPDYQQTLDTRRQPELSRGWVTRQSAKPRGNKANSEGD</sequence>
<feature type="compositionally biased region" description="Low complexity" evidence="3">
    <location>
        <begin position="32"/>
        <end position="41"/>
    </location>
</feature>
<dbReference type="OrthoDB" id="1726708at2"/>
<keyword evidence="6" id="KW-1185">Reference proteome</keyword>
<dbReference type="Pfam" id="PF03323">
    <property type="entry name" value="GerA"/>
    <property type="match status" value="1"/>
</dbReference>
<dbReference type="InterPro" id="IPR004995">
    <property type="entry name" value="Spore_Ger"/>
</dbReference>
<comment type="similarity">
    <text evidence="1">Belongs to the GerABKA family.</text>
</comment>
<keyword evidence="4" id="KW-1133">Transmembrane helix</keyword>
<dbReference type="InterPro" id="IPR050768">
    <property type="entry name" value="UPF0353/GerABKA_families"/>
</dbReference>
<feature type="transmembrane region" description="Helical" evidence="4">
    <location>
        <begin position="391"/>
        <end position="410"/>
    </location>
</feature>
<proteinExistence type="inferred from homology"/>
<evidence type="ECO:0000313" key="6">
    <source>
        <dbReference type="Proteomes" id="UP000798488"/>
    </source>
</evidence>
<evidence type="ECO:0000313" key="5">
    <source>
        <dbReference type="EMBL" id="KAF1084440.1"/>
    </source>
</evidence>
<dbReference type="Proteomes" id="UP000798488">
    <property type="component" value="Unassembled WGS sequence"/>
</dbReference>
<evidence type="ECO:0000256" key="2">
    <source>
        <dbReference type="ARBA" id="ARBA00023136"/>
    </source>
</evidence>
<accession>A0A9D2WNW5</accession>
<feature type="transmembrane region" description="Helical" evidence="4">
    <location>
        <begin position="513"/>
        <end position="539"/>
    </location>
</feature>
<dbReference type="PANTHER" id="PTHR22550">
    <property type="entry name" value="SPORE GERMINATION PROTEIN"/>
    <property type="match status" value="1"/>
</dbReference>
<dbReference type="GO" id="GO:0009847">
    <property type="term" value="P:spore germination"/>
    <property type="evidence" value="ECO:0007669"/>
    <property type="project" value="InterPro"/>
</dbReference>
<evidence type="ECO:0000256" key="1">
    <source>
        <dbReference type="ARBA" id="ARBA00005278"/>
    </source>
</evidence>
<feature type="region of interest" description="Disordered" evidence="3">
    <location>
        <begin position="576"/>
        <end position="611"/>
    </location>
</feature>
<protein>
    <submittedName>
        <fullName evidence="5">Spore germination protein B1</fullName>
    </submittedName>
</protein>
<feature type="compositionally biased region" description="Basic residues" evidence="3">
    <location>
        <begin position="48"/>
        <end position="58"/>
    </location>
</feature>
<dbReference type="RefSeq" id="WP_161822522.1">
    <property type="nucleotide sequence ID" value="NZ_LSRS01000005.1"/>
</dbReference>
<keyword evidence="2 4" id="KW-0472">Membrane</keyword>
<gene>
    <name evidence="5" type="primary">gerBA_1</name>
    <name evidence="5" type="ORF">SPSYN_02217</name>
</gene>
<dbReference type="GO" id="GO:0016020">
    <property type="term" value="C:membrane"/>
    <property type="evidence" value="ECO:0007669"/>
    <property type="project" value="InterPro"/>
</dbReference>